<dbReference type="EMBL" id="CAJHOE010000001">
    <property type="protein sequence ID" value="CAD7286891.1"/>
    <property type="molecule type" value="Genomic_DNA"/>
</dbReference>
<gene>
    <name evidence="1" type="ORF">LMG8286_00592</name>
</gene>
<organism evidence="1 2">
    <name type="scientific">Campylobacter suis</name>
    <dbReference type="NCBI Taxonomy" id="2790657"/>
    <lineage>
        <taxon>Bacteria</taxon>
        <taxon>Pseudomonadati</taxon>
        <taxon>Campylobacterota</taxon>
        <taxon>Epsilonproteobacteria</taxon>
        <taxon>Campylobacterales</taxon>
        <taxon>Campylobacteraceae</taxon>
        <taxon>Campylobacter</taxon>
    </lineage>
</organism>
<comment type="caution">
    <text evidence="1">The sequence shown here is derived from an EMBL/GenBank/DDBJ whole genome shotgun (WGS) entry which is preliminary data.</text>
</comment>
<evidence type="ECO:0000313" key="1">
    <source>
        <dbReference type="EMBL" id="CAD7286891.1"/>
    </source>
</evidence>
<keyword evidence="2" id="KW-1185">Reference proteome</keyword>
<evidence type="ECO:0008006" key="3">
    <source>
        <dbReference type="Google" id="ProtNLM"/>
    </source>
</evidence>
<dbReference type="InterPro" id="IPR027417">
    <property type="entry name" value="P-loop_NTPase"/>
</dbReference>
<dbReference type="RefSeq" id="WP_230056370.1">
    <property type="nucleotide sequence ID" value="NZ_CAJHOE010000001.1"/>
</dbReference>
<dbReference type="Gene3D" id="3.40.50.300">
    <property type="entry name" value="P-loop containing nucleotide triphosphate hydrolases"/>
    <property type="match status" value="1"/>
</dbReference>
<proteinExistence type="predicted"/>
<dbReference type="SUPFAM" id="SSF52540">
    <property type="entry name" value="P-loop containing nucleoside triphosphate hydrolases"/>
    <property type="match status" value="1"/>
</dbReference>
<protein>
    <recommendedName>
        <fullName evidence="3">SF4 helicase domain-containing protein</fullName>
    </recommendedName>
</protein>
<sequence>MKTRLKNSVIFIDSIRDIAERDMIDDFYVKQLMQKLKDLRDTYQCCIIFLNHMPKGSKTYSGAASFKNSIDTTYFVERKSDIKERENVFYHLETEKARIGGNSMDIYLNPKELKVNII</sequence>
<evidence type="ECO:0000313" key="2">
    <source>
        <dbReference type="Proteomes" id="UP000789359"/>
    </source>
</evidence>
<accession>A0ABM8Q260</accession>
<dbReference type="Proteomes" id="UP000789359">
    <property type="component" value="Unassembled WGS sequence"/>
</dbReference>
<name>A0ABM8Q260_9BACT</name>
<reference evidence="1 2" key="1">
    <citation type="submission" date="2020-11" db="EMBL/GenBank/DDBJ databases">
        <authorList>
            <person name="Peeters C."/>
        </authorList>
    </citation>
    <scope>NUCLEOTIDE SEQUENCE [LARGE SCALE GENOMIC DNA]</scope>
    <source>
        <strain evidence="1 2">LMG 8286</strain>
    </source>
</reference>